<sequence length="411" mass="46100">MYMCTCGHTNTKIMELHNFSNTSIAQTFVITILIVAVFLCTKTTYDSLRKRWAQVTIVVVGAGPVGLISVLIAAATGKCTRIIVYESKSRHELLSRRYQIGIDSRSVLFLQQLGVDFDNIEGCWQMKKFYTRTNVFQQYILDNLYKYESLIQVKLSTKFTRECLADIGTRVVVVAADGPGGQTASCLGQSEEYIHQSCRAYGAVAMLERKDEATIPAPEIRVHNLTFDLSAYGAELNEVTYPQTFHFKIFGSLRNRYLSLVVPKCDSKVVKALKSGLEQSLLRNIFQACFNTYKSENESRLSDKACLKLLKFSPRLADIKLSHRLETVMYLEEPNVFVTVEGEAARTLNFHSGLDVNLGIQGLESLGQFINMAASADTETSILDALIMKSQHSRQVAQQFIKTGIHNTMFS</sequence>
<dbReference type="Gene3D" id="3.50.50.60">
    <property type="entry name" value="FAD/NAD(P)-binding domain"/>
    <property type="match status" value="1"/>
</dbReference>
<dbReference type="EMBL" id="CAIIXF020000003">
    <property type="protein sequence ID" value="CAH1779922.1"/>
    <property type="molecule type" value="Genomic_DNA"/>
</dbReference>
<reference evidence="1" key="1">
    <citation type="submission" date="2022-03" db="EMBL/GenBank/DDBJ databases">
        <authorList>
            <person name="Martin C."/>
        </authorList>
    </citation>
    <scope>NUCLEOTIDE SEQUENCE</scope>
</reference>
<proteinExistence type="predicted"/>
<evidence type="ECO:0000313" key="2">
    <source>
        <dbReference type="Proteomes" id="UP000749559"/>
    </source>
</evidence>
<dbReference type="InterPro" id="IPR036188">
    <property type="entry name" value="FAD/NAD-bd_sf"/>
</dbReference>
<name>A0A8J1UPB2_OWEFU</name>
<protein>
    <submittedName>
        <fullName evidence="1">Uncharacterized protein</fullName>
    </submittedName>
</protein>
<dbReference type="SUPFAM" id="SSF51905">
    <property type="entry name" value="FAD/NAD(P)-binding domain"/>
    <property type="match status" value="1"/>
</dbReference>
<keyword evidence="2" id="KW-1185">Reference proteome</keyword>
<accession>A0A8J1UPB2</accession>
<evidence type="ECO:0000313" key="1">
    <source>
        <dbReference type="EMBL" id="CAH1779922.1"/>
    </source>
</evidence>
<comment type="caution">
    <text evidence="1">The sequence shown here is derived from an EMBL/GenBank/DDBJ whole genome shotgun (WGS) entry which is preliminary data.</text>
</comment>
<dbReference type="Proteomes" id="UP000749559">
    <property type="component" value="Unassembled WGS sequence"/>
</dbReference>
<dbReference type="OrthoDB" id="6104570at2759"/>
<gene>
    <name evidence="1" type="ORF">OFUS_LOCUS6680</name>
</gene>
<organism evidence="1 2">
    <name type="scientific">Owenia fusiformis</name>
    <name type="common">Polychaete worm</name>
    <dbReference type="NCBI Taxonomy" id="6347"/>
    <lineage>
        <taxon>Eukaryota</taxon>
        <taxon>Metazoa</taxon>
        <taxon>Spiralia</taxon>
        <taxon>Lophotrochozoa</taxon>
        <taxon>Annelida</taxon>
        <taxon>Polychaeta</taxon>
        <taxon>Sedentaria</taxon>
        <taxon>Canalipalpata</taxon>
        <taxon>Sabellida</taxon>
        <taxon>Oweniida</taxon>
        <taxon>Oweniidae</taxon>
        <taxon>Owenia</taxon>
    </lineage>
</organism>
<dbReference type="AlphaFoldDB" id="A0A8J1UPB2"/>